<sequence>MSQQATTYGSVKNITSSPIVYQISKDWQGAVGSGDLKSYPVQIQPSATGTFEHVGNENGSQAAVVYSVTNSAGKAYDVLLAWFNQPNSPNKAYTLIDEAGSFTTDRWPGIFNTLINSSKKSASTVGRCTSEVEIEEGNFPKFSVTIKFCLTACVKG</sequence>
<evidence type="ECO:0000313" key="1">
    <source>
        <dbReference type="Proteomes" id="UP000515121"/>
    </source>
</evidence>
<dbReference type="PANTHER" id="PTHR36482:SF7">
    <property type="entry name" value="OS04G0308500 PROTEIN"/>
    <property type="match status" value="1"/>
</dbReference>
<dbReference type="InterPro" id="IPR053085">
    <property type="entry name" value="Jasmonate-induced_protein"/>
</dbReference>
<name>A0A6P5YVK4_DURZI</name>
<reference evidence="2" key="1">
    <citation type="submission" date="2025-08" db="UniProtKB">
        <authorList>
            <consortium name="RefSeq"/>
        </authorList>
    </citation>
    <scope>IDENTIFICATION</scope>
    <source>
        <tissue evidence="2">Fruit stalk</tissue>
    </source>
</reference>
<dbReference type="PANTHER" id="PTHR36482">
    <property type="entry name" value="OSJNBA0024J22.15 PROTEIN"/>
    <property type="match status" value="1"/>
</dbReference>
<accession>A0A6P5YVK4</accession>
<gene>
    <name evidence="2" type="primary">LOC111295071</name>
</gene>
<keyword evidence="1" id="KW-1185">Reference proteome</keyword>
<dbReference type="KEGG" id="dzi:111295071"/>
<evidence type="ECO:0000313" key="2">
    <source>
        <dbReference type="RefSeq" id="XP_022744166.1"/>
    </source>
</evidence>
<dbReference type="InterPro" id="IPR049065">
    <property type="entry name" value="Nakanori"/>
</dbReference>
<dbReference type="AlphaFoldDB" id="A0A6P5YVK4"/>
<dbReference type="GeneID" id="111295071"/>
<organism evidence="1 2">
    <name type="scientific">Durio zibethinus</name>
    <name type="common">Durian</name>
    <dbReference type="NCBI Taxonomy" id="66656"/>
    <lineage>
        <taxon>Eukaryota</taxon>
        <taxon>Viridiplantae</taxon>
        <taxon>Streptophyta</taxon>
        <taxon>Embryophyta</taxon>
        <taxon>Tracheophyta</taxon>
        <taxon>Spermatophyta</taxon>
        <taxon>Magnoliopsida</taxon>
        <taxon>eudicotyledons</taxon>
        <taxon>Gunneridae</taxon>
        <taxon>Pentapetalae</taxon>
        <taxon>rosids</taxon>
        <taxon>malvids</taxon>
        <taxon>Malvales</taxon>
        <taxon>Malvaceae</taxon>
        <taxon>Helicteroideae</taxon>
        <taxon>Durio</taxon>
    </lineage>
</organism>
<dbReference type="Proteomes" id="UP000515121">
    <property type="component" value="Unplaced"/>
</dbReference>
<protein>
    <submittedName>
        <fullName evidence="2">Uncharacterized protein LOC111295071</fullName>
    </submittedName>
</protein>
<proteinExistence type="predicted"/>
<dbReference type="RefSeq" id="XP_022744166.1">
    <property type="nucleotide sequence ID" value="XM_022888431.1"/>
</dbReference>
<dbReference type="OrthoDB" id="931869at2759"/>
<dbReference type="Pfam" id="PF21230">
    <property type="entry name" value="Nakanori"/>
    <property type="match status" value="1"/>
</dbReference>